<evidence type="ECO:0000256" key="1">
    <source>
        <dbReference type="ARBA" id="ARBA00023157"/>
    </source>
</evidence>
<protein>
    <submittedName>
        <fullName evidence="4">Solute carrier organic anion transporter family member 2A1-like</fullName>
    </submittedName>
</protein>
<dbReference type="Pfam" id="PF03137">
    <property type="entry name" value="OATP"/>
    <property type="match status" value="1"/>
</dbReference>
<dbReference type="RefSeq" id="XP_006816354.1">
    <property type="nucleotide sequence ID" value="XM_006816291.1"/>
</dbReference>
<evidence type="ECO:0000256" key="2">
    <source>
        <dbReference type="SAM" id="Phobius"/>
    </source>
</evidence>
<keyword evidence="3" id="KW-1185">Reference proteome</keyword>
<evidence type="ECO:0000313" key="3">
    <source>
        <dbReference type="Proteomes" id="UP000694865"/>
    </source>
</evidence>
<gene>
    <name evidence="4" type="primary">LOC102808908</name>
</gene>
<dbReference type="SUPFAM" id="SSF103473">
    <property type="entry name" value="MFS general substrate transporter"/>
    <property type="match status" value="1"/>
</dbReference>
<dbReference type="InterPro" id="IPR036259">
    <property type="entry name" value="MFS_trans_sf"/>
</dbReference>
<name>A0ABM0M8L3_SACKO</name>
<keyword evidence="2" id="KW-0812">Transmembrane</keyword>
<feature type="transmembrane region" description="Helical" evidence="2">
    <location>
        <begin position="64"/>
        <end position="84"/>
    </location>
</feature>
<dbReference type="Gene3D" id="1.20.1250.20">
    <property type="entry name" value="MFS general substrate transporter like domains"/>
    <property type="match status" value="1"/>
</dbReference>
<organism evidence="3 4">
    <name type="scientific">Saccoglossus kowalevskii</name>
    <name type="common">Acorn worm</name>
    <dbReference type="NCBI Taxonomy" id="10224"/>
    <lineage>
        <taxon>Eukaryota</taxon>
        <taxon>Metazoa</taxon>
        <taxon>Hemichordata</taxon>
        <taxon>Enteropneusta</taxon>
        <taxon>Harrimaniidae</taxon>
        <taxon>Saccoglossus</taxon>
    </lineage>
</organism>
<feature type="transmembrane region" description="Helical" evidence="2">
    <location>
        <begin position="370"/>
        <end position="390"/>
    </location>
</feature>
<evidence type="ECO:0000313" key="4">
    <source>
        <dbReference type="RefSeq" id="XP_006816354.1"/>
    </source>
</evidence>
<dbReference type="InterPro" id="IPR004156">
    <property type="entry name" value="OATP"/>
</dbReference>
<keyword evidence="2" id="KW-1133">Transmembrane helix</keyword>
<dbReference type="GeneID" id="102808908"/>
<sequence>MVVVGLNGFIAGYKIGILTTIEKRYNLNSAQLGTISSMYQVGPPVTMLFCGYLCGRPNAHRPRWISVGTLVVAAGLFISILPHLTLGPYEYIHETVTEQIINIHLCSNNSGNDLANETTSSTSEDTVNVQQSYVAYLYFVFGALMTGAGYSPISILGNSFIDDFAKHTTSALYLGLVNMMWGFGPIIGLVAAGASAYVYIDINRNNMDTADLKPMTSSWLGAWWLGIVIVIPFMVLVAFPFFMIPKHLTRNCEVRRYQITNKNNKERREKKSIPSVQAFMTTLKDVLQTLYNLMMNPQFMLVTVVFAIDLGIGIALGAFTPKFIQEEFYMTPLVANLTAGIGLGIAYGIGACLGGYIIKWFKIIQEDALTKFMMIAIGVSGILSLAYLFGCSGVTNNKGYAERIQK</sequence>
<dbReference type="Proteomes" id="UP000694865">
    <property type="component" value="Unplaced"/>
</dbReference>
<feature type="transmembrane region" description="Helical" evidence="2">
    <location>
        <begin position="299"/>
        <end position="319"/>
    </location>
</feature>
<feature type="transmembrane region" description="Helical" evidence="2">
    <location>
        <begin position="135"/>
        <end position="161"/>
    </location>
</feature>
<reference evidence="4" key="1">
    <citation type="submission" date="2025-08" db="UniProtKB">
        <authorList>
            <consortium name="RefSeq"/>
        </authorList>
    </citation>
    <scope>IDENTIFICATION</scope>
    <source>
        <tissue evidence="4">Testes</tissue>
    </source>
</reference>
<feature type="transmembrane region" description="Helical" evidence="2">
    <location>
        <begin position="220"/>
        <end position="242"/>
    </location>
</feature>
<dbReference type="PANTHER" id="PTHR11388:SF100">
    <property type="entry name" value="SOLUTE CARRIER ORGANIC ANION TRANSPORTER FAMILY MEMBER 4A1"/>
    <property type="match status" value="1"/>
</dbReference>
<accession>A0ABM0M8L3</accession>
<dbReference type="PANTHER" id="PTHR11388">
    <property type="entry name" value="ORGANIC ANION TRANSPORTER"/>
    <property type="match status" value="1"/>
</dbReference>
<proteinExistence type="predicted"/>
<feature type="transmembrane region" description="Helical" evidence="2">
    <location>
        <begin position="339"/>
        <end position="358"/>
    </location>
</feature>
<keyword evidence="1" id="KW-1015">Disulfide bond</keyword>
<keyword evidence="2" id="KW-0472">Membrane</keyword>
<feature type="transmembrane region" description="Helical" evidence="2">
    <location>
        <begin position="173"/>
        <end position="200"/>
    </location>
</feature>